<keyword evidence="13" id="KW-1185">Reference proteome</keyword>
<protein>
    <recommendedName>
        <fullName evidence="10">Xylose transport system permease protein XylH</fullName>
    </recommendedName>
</protein>
<feature type="transmembrane region" description="Helical" evidence="11">
    <location>
        <begin position="126"/>
        <end position="146"/>
    </location>
</feature>
<dbReference type="CDD" id="cd06579">
    <property type="entry name" value="TM_PBP1_transp_AraH_like"/>
    <property type="match status" value="1"/>
</dbReference>
<feature type="transmembrane region" description="Helical" evidence="11">
    <location>
        <begin position="365"/>
        <end position="383"/>
    </location>
</feature>
<dbReference type="Proteomes" id="UP000611640">
    <property type="component" value="Chromosome"/>
</dbReference>
<accession>A0A7R7DQD7</accession>
<evidence type="ECO:0000256" key="10">
    <source>
        <dbReference type="ARBA" id="ARBA00035686"/>
    </source>
</evidence>
<dbReference type="KEGG" id="atl:Athai_34830"/>
<keyword evidence="7 11" id="KW-1133">Transmembrane helix</keyword>
<proteinExistence type="predicted"/>
<evidence type="ECO:0000256" key="1">
    <source>
        <dbReference type="ARBA" id="ARBA00004651"/>
    </source>
</evidence>
<evidence type="ECO:0000313" key="13">
    <source>
        <dbReference type="Proteomes" id="UP000611640"/>
    </source>
</evidence>
<evidence type="ECO:0000256" key="3">
    <source>
        <dbReference type="ARBA" id="ARBA00022475"/>
    </source>
</evidence>
<dbReference type="Pfam" id="PF02653">
    <property type="entry name" value="BPD_transp_2"/>
    <property type="match status" value="1"/>
</dbReference>
<evidence type="ECO:0000256" key="9">
    <source>
        <dbReference type="ARBA" id="ARBA00035611"/>
    </source>
</evidence>
<feature type="transmembrane region" description="Helical" evidence="11">
    <location>
        <begin position="198"/>
        <end position="215"/>
    </location>
</feature>
<keyword evidence="6 11" id="KW-0812">Transmembrane</keyword>
<feature type="transmembrane region" description="Helical" evidence="11">
    <location>
        <begin position="309"/>
        <end position="329"/>
    </location>
</feature>
<evidence type="ECO:0000313" key="12">
    <source>
        <dbReference type="EMBL" id="BCJ35980.1"/>
    </source>
</evidence>
<evidence type="ECO:0000256" key="4">
    <source>
        <dbReference type="ARBA" id="ARBA00022519"/>
    </source>
</evidence>
<dbReference type="GO" id="GO:0022857">
    <property type="term" value="F:transmembrane transporter activity"/>
    <property type="evidence" value="ECO:0007669"/>
    <property type="project" value="InterPro"/>
</dbReference>
<feature type="transmembrane region" description="Helical" evidence="11">
    <location>
        <begin position="75"/>
        <end position="95"/>
    </location>
</feature>
<gene>
    <name evidence="12" type="ORF">Athai_34830</name>
</gene>
<feature type="transmembrane region" description="Helical" evidence="11">
    <location>
        <begin position="153"/>
        <end position="172"/>
    </location>
</feature>
<evidence type="ECO:0000256" key="6">
    <source>
        <dbReference type="ARBA" id="ARBA00022692"/>
    </source>
</evidence>
<sequence>MSDTDQTAAPAAAAQVDPRLILAQGGVRGYLREFWRRVRGGELGSIPVVVGLIVIWAIFQSLNSGFLSPSYLTELSINIVATGMLALGIVFVLLLGEIDLSIGSVSSACAAIVAVANQTWGLSEGLSIVVAVAAGLVMGLIHGFFFAKIGVPAFIVTLAGLLGWLGVSLWVLGKTGSYNLTNANGLIDRLTNTYFEQLFWGYLVAIVVAAVYFLVSLRGSLARRRAGVPARSVTEVIVRSAVLAVVLLAVAVVFNQARGLPLAPVIFLAFILLAGFVLNHTSYGRKVFAVGGSVEAARRAGINVAGIRMSVYAISGTMAAIGGVFYASVNRGVTQSGTGQQILMYAIAAAVIGGTSLFGGRGSAFSALLGVLVIQSIAAGMNLLGITNYAQYMVTGIVLLAAVVIDSVSRRSQKASGRA</sequence>
<feature type="transmembrane region" description="Helical" evidence="11">
    <location>
        <begin position="341"/>
        <end position="358"/>
    </location>
</feature>
<dbReference type="RefSeq" id="WP_203962419.1">
    <property type="nucleotide sequence ID" value="NZ_AP023355.1"/>
</dbReference>
<evidence type="ECO:0000256" key="2">
    <source>
        <dbReference type="ARBA" id="ARBA00022448"/>
    </source>
</evidence>
<dbReference type="AlphaFoldDB" id="A0A7R7DQD7"/>
<name>A0A7R7DQD7_9ACTN</name>
<comment type="function">
    <text evidence="9">Part of the binding-protein-dependent transport system for D-xylose. Probably responsible for the translocation of the substrate across the membrane.</text>
</comment>
<keyword evidence="8 11" id="KW-0472">Membrane</keyword>
<dbReference type="PANTHER" id="PTHR32196">
    <property type="entry name" value="ABC TRANSPORTER PERMEASE PROTEIN YPHD-RELATED-RELATED"/>
    <property type="match status" value="1"/>
</dbReference>
<organism evidence="12 13">
    <name type="scientific">Actinocatenispora thailandica</name>
    <dbReference type="NCBI Taxonomy" id="227318"/>
    <lineage>
        <taxon>Bacteria</taxon>
        <taxon>Bacillati</taxon>
        <taxon>Actinomycetota</taxon>
        <taxon>Actinomycetes</taxon>
        <taxon>Micromonosporales</taxon>
        <taxon>Micromonosporaceae</taxon>
        <taxon>Actinocatenispora</taxon>
    </lineage>
</organism>
<evidence type="ECO:0000256" key="5">
    <source>
        <dbReference type="ARBA" id="ARBA00022597"/>
    </source>
</evidence>
<keyword evidence="2" id="KW-0813">Transport</keyword>
<reference evidence="12 13" key="1">
    <citation type="submission" date="2020-08" db="EMBL/GenBank/DDBJ databases">
        <title>Whole genome shotgun sequence of Actinocatenispora thailandica NBRC 105041.</title>
        <authorList>
            <person name="Komaki H."/>
            <person name="Tamura T."/>
        </authorList>
    </citation>
    <scope>NUCLEOTIDE SEQUENCE [LARGE SCALE GENOMIC DNA]</scope>
    <source>
        <strain evidence="12 13">NBRC 105041</strain>
    </source>
</reference>
<dbReference type="PANTHER" id="PTHR32196:SF32">
    <property type="entry name" value="XYLOSE TRANSPORT SYSTEM PERMEASE PROTEIN XYLH"/>
    <property type="match status" value="1"/>
</dbReference>
<comment type="subcellular location">
    <subcellularLocation>
        <location evidence="1">Cell membrane</location>
        <topology evidence="1">Multi-pass membrane protein</topology>
    </subcellularLocation>
</comment>
<keyword evidence="3" id="KW-1003">Cell membrane</keyword>
<keyword evidence="4" id="KW-0997">Cell inner membrane</keyword>
<feature type="transmembrane region" description="Helical" evidence="11">
    <location>
        <begin position="102"/>
        <end position="120"/>
    </location>
</feature>
<feature type="transmembrane region" description="Helical" evidence="11">
    <location>
        <begin position="260"/>
        <end position="278"/>
    </location>
</feature>
<evidence type="ECO:0000256" key="8">
    <source>
        <dbReference type="ARBA" id="ARBA00023136"/>
    </source>
</evidence>
<feature type="transmembrane region" description="Helical" evidence="11">
    <location>
        <begin position="43"/>
        <end position="63"/>
    </location>
</feature>
<keyword evidence="5" id="KW-0762">Sugar transport</keyword>
<dbReference type="EMBL" id="AP023355">
    <property type="protein sequence ID" value="BCJ35980.1"/>
    <property type="molecule type" value="Genomic_DNA"/>
</dbReference>
<evidence type="ECO:0000256" key="11">
    <source>
        <dbReference type="SAM" id="Phobius"/>
    </source>
</evidence>
<evidence type="ECO:0000256" key="7">
    <source>
        <dbReference type="ARBA" id="ARBA00022989"/>
    </source>
</evidence>
<dbReference type="GO" id="GO:0005886">
    <property type="term" value="C:plasma membrane"/>
    <property type="evidence" value="ECO:0007669"/>
    <property type="project" value="UniProtKB-SubCell"/>
</dbReference>
<dbReference type="InterPro" id="IPR001851">
    <property type="entry name" value="ABC_transp_permease"/>
</dbReference>
<feature type="transmembrane region" description="Helical" evidence="11">
    <location>
        <begin position="236"/>
        <end position="254"/>
    </location>
</feature>
<feature type="transmembrane region" description="Helical" evidence="11">
    <location>
        <begin position="389"/>
        <end position="408"/>
    </location>
</feature>